<dbReference type="Gene3D" id="3.30.470.160">
    <property type="entry name" value="Inositol polyphosphate kinase"/>
    <property type="match status" value="1"/>
</dbReference>
<keyword evidence="10 12" id="KW-0472">Membrane</keyword>
<comment type="similarity">
    <text evidence="2">Belongs to the inositol phosphokinase (IPK) family.</text>
</comment>
<dbReference type="GO" id="GO:0140042">
    <property type="term" value="P:lipid droplet formation"/>
    <property type="evidence" value="ECO:0007669"/>
    <property type="project" value="UniProtKB-ARBA"/>
</dbReference>
<feature type="region of interest" description="Disordered" evidence="11">
    <location>
        <begin position="551"/>
        <end position="601"/>
    </location>
</feature>
<dbReference type="CDD" id="cd23995">
    <property type="entry name" value="Seipin_BSCL2_like"/>
    <property type="match status" value="1"/>
</dbReference>
<evidence type="ECO:0000313" key="14">
    <source>
        <dbReference type="Proteomes" id="UP001174136"/>
    </source>
</evidence>
<accession>A0AA47LZV0</accession>
<comment type="subcellular location">
    <subcellularLocation>
        <location evidence="1">Endoplasmic reticulum membrane</location>
        <topology evidence="1">Multi-pass membrane protein</topology>
    </subcellularLocation>
</comment>
<proteinExistence type="inferred from homology"/>
<feature type="transmembrane region" description="Helical" evidence="12">
    <location>
        <begin position="50"/>
        <end position="76"/>
    </location>
</feature>
<keyword evidence="9" id="KW-0443">Lipid metabolism</keyword>
<reference evidence="13" key="1">
    <citation type="journal article" date="2023" name="Front. Mar. Sci.">
        <title>A new Merluccius polli reference genome to investigate the effects of global change in West African waters.</title>
        <authorList>
            <person name="Mateo J.L."/>
            <person name="Blanco-Fernandez C."/>
            <person name="Garcia-Vazquez E."/>
            <person name="Machado-Schiaffino G."/>
        </authorList>
    </citation>
    <scope>NUCLEOTIDE SEQUENCE</scope>
    <source>
        <strain evidence="13">C29</strain>
        <tissue evidence="13">Fin</tissue>
    </source>
</reference>
<keyword evidence="8 12" id="KW-1133">Transmembrane helix</keyword>
<evidence type="ECO:0000256" key="4">
    <source>
        <dbReference type="ARBA" id="ARBA00022679"/>
    </source>
</evidence>
<protein>
    <recommendedName>
        <fullName evidence="3">Seipin</fullName>
    </recommendedName>
</protein>
<evidence type="ECO:0000256" key="12">
    <source>
        <dbReference type="SAM" id="Phobius"/>
    </source>
</evidence>
<feature type="compositionally biased region" description="Polar residues" evidence="11">
    <location>
        <begin position="370"/>
        <end position="380"/>
    </location>
</feature>
<keyword evidence="5 12" id="KW-0812">Transmembrane</keyword>
<name>A0AA47LZV0_MERPO</name>
<evidence type="ECO:0000256" key="2">
    <source>
        <dbReference type="ARBA" id="ARBA00007374"/>
    </source>
</evidence>
<evidence type="ECO:0000256" key="6">
    <source>
        <dbReference type="ARBA" id="ARBA00022777"/>
    </source>
</evidence>
<dbReference type="InterPro" id="IPR005522">
    <property type="entry name" value="IPK"/>
</dbReference>
<dbReference type="PANTHER" id="PTHR21212">
    <property type="entry name" value="BERNARDINELLI-SEIP CONGENITAL LIPODYSTROPHY 2 HOMOLOG BSCL2 PROTEIN"/>
    <property type="match status" value="1"/>
</dbReference>
<dbReference type="AlphaFoldDB" id="A0AA47LZV0"/>
<dbReference type="InterPro" id="IPR009617">
    <property type="entry name" value="Seipin"/>
</dbReference>
<comment type="caution">
    <text evidence="13">The sequence shown here is derived from an EMBL/GenBank/DDBJ whole genome shotgun (WGS) entry which is preliminary data.</text>
</comment>
<dbReference type="GO" id="GO:0032958">
    <property type="term" value="P:inositol phosphate biosynthetic process"/>
    <property type="evidence" value="ECO:0007669"/>
    <property type="project" value="InterPro"/>
</dbReference>
<evidence type="ECO:0000256" key="10">
    <source>
        <dbReference type="ARBA" id="ARBA00023136"/>
    </source>
</evidence>
<feature type="transmembrane region" description="Helical" evidence="12">
    <location>
        <begin position="303"/>
        <end position="327"/>
    </location>
</feature>
<keyword evidence="4" id="KW-0808">Transferase</keyword>
<dbReference type="GO" id="GO:0006629">
    <property type="term" value="P:lipid metabolic process"/>
    <property type="evidence" value="ECO:0007669"/>
    <property type="project" value="UniProtKB-KW"/>
</dbReference>
<evidence type="ECO:0000256" key="8">
    <source>
        <dbReference type="ARBA" id="ARBA00022989"/>
    </source>
</evidence>
<evidence type="ECO:0000256" key="1">
    <source>
        <dbReference type="ARBA" id="ARBA00004477"/>
    </source>
</evidence>
<keyword evidence="7" id="KW-0256">Endoplasmic reticulum</keyword>
<dbReference type="Proteomes" id="UP001174136">
    <property type="component" value="Unassembled WGS sequence"/>
</dbReference>
<dbReference type="EMBL" id="JAOPHQ010006574">
    <property type="protein sequence ID" value="KAK0131050.1"/>
    <property type="molecule type" value="Genomic_DNA"/>
</dbReference>
<dbReference type="Pfam" id="PF06775">
    <property type="entry name" value="Seipin"/>
    <property type="match status" value="1"/>
</dbReference>
<dbReference type="GO" id="GO:0005789">
    <property type="term" value="C:endoplasmic reticulum membrane"/>
    <property type="evidence" value="ECO:0007669"/>
    <property type="project" value="UniProtKB-SubCell"/>
</dbReference>
<dbReference type="SUPFAM" id="SSF56104">
    <property type="entry name" value="SAICAR synthase-like"/>
    <property type="match status" value="1"/>
</dbReference>
<dbReference type="Pfam" id="PF03770">
    <property type="entry name" value="IPK"/>
    <property type="match status" value="1"/>
</dbReference>
<feature type="region of interest" description="Disordered" evidence="11">
    <location>
        <begin position="1"/>
        <end position="29"/>
    </location>
</feature>
<evidence type="ECO:0000256" key="9">
    <source>
        <dbReference type="ARBA" id="ARBA00023098"/>
    </source>
</evidence>
<evidence type="ECO:0000256" key="7">
    <source>
        <dbReference type="ARBA" id="ARBA00022824"/>
    </source>
</evidence>
<evidence type="ECO:0000256" key="3">
    <source>
        <dbReference type="ARBA" id="ARBA00022064"/>
    </source>
</evidence>
<dbReference type="GO" id="GO:0016301">
    <property type="term" value="F:kinase activity"/>
    <property type="evidence" value="ECO:0007669"/>
    <property type="project" value="UniProtKB-KW"/>
</dbReference>
<gene>
    <name evidence="13" type="primary">Itpkb</name>
    <name evidence="13" type="ORF">N1851_034260</name>
</gene>
<keyword evidence="14" id="KW-1185">Reference proteome</keyword>
<keyword evidence="6" id="KW-0418">Kinase</keyword>
<sequence>MERDSPETPRPGRRGDWWTEAPPAGLGPGPLQRRDAAAAAGMLHRVRQKLLHGAVVLCTLFLLLWMSSFIYGSFYYSFMPKAAYSIPVRFYYSLEQLVVSHCDGFLMFYVSVYFQKCSPLKLSEYELSDCEPTAIRLCSYPTANISLLQNGRNQVMWLGQAYRISLELEMPDSPTNQQLGMLMVRMTCYSKEEGRMASSAHSVSSSSLAVSQLPSASSTRFTMLRYSSDLLRTLSTLLFLPGFLSGVAQQTQRLEVELFSDYTEDPFSPSVEAMVEVLSSEVQIYSAQLHIYADFTSLRYLLYHYPVMSALVGVSSNLVFLSVLLFYSYMRQLMGGTWTTRPVRNKPSGRPTINKSHTSGSGGESLVIGLQTSNNVNTTDTIKEELMDEDKGANNRREMTNDEDNGRNEQEDNDVLTDLLDEMPPHLSHRAHTLQKIFRRTPKLQSTKSFPPYSQPIGGLGYERDSDPESESDYETADVTLNSSSKRIAQDTGLEQPDAFRLDTWKTPTRCSREELRARLKRSSEIGIKGTEDVTCDGGTNVDGWERRERWIGKRRPKETGEQGGGEGTHHRRETKKGVCDQEEGDTNGISSEVEEEEGLMRRRMMRAERKTWQEGIKDEVSQPHPILAKLLHSSGSSSSSFSLYSAESEEVYSEGEDTDSRLKTLRKVVLFLENPQDHNIPGEKQPQLLGNFQLSDGGEVLKLYNETEAMCLDNLMRDPLRPFVPQYHGLLTQGEERFIRMEDLLDGLTRPIIMDCKMGIRTYQEDELVKCRTAPTLRSDMYHKMLQADPGALSAEEHEQRGVTKLRYLRWRDTTSSTSALGFRIEGIMMENGNVQRDFRNMLSLVQVTEVLLYFTRSRLDILRAYHCRLQALGDALERSSFFSSNEVIGSSLLFVHDYSGKANVWMIDFGKTTPTPESIRIRHNVQWTEGNREDGYLIGLASLTSSLHQAITLGLPAAVDPQRVLEDTLEEWGAR</sequence>
<evidence type="ECO:0000313" key="13">
    <source>
        <dbReference type="EMBL" id="KAK0131050.1"/>
    </source>
</evidence>
<feature type="transmembrane region" description="Helical" evidence="12">
    <location>
        <begin position="96"/>
        <end position="114"/>
    </location>
</feature>
<evidence type="ECO:0000256" key="11">
    <source>
        <dbReference type="SAM" id="MobiDB-lite"/>
    </source>
</evidence>
<dbReference type="InterPro" id="IPR038286">
    <property type="entry name" value="IPK_sf"/>
</dbReference>
<evidence type="ECO:0000256" key="5">
    <source>
        <dbReference type="ARBA" id="ARBA00022692"/>
    </source>
</evidence>
<dbReference type="PANTHER" id="PTHR21212:SF0">
    <property type="entry name" value="SEIPIN"/>
    <property type="match status" value="1"/>
</dbReference>
<feature type="compositionally biased region" description="Basic and acidic residues" evidence="11">
    <location>
        <begin position="381"/>
        <end position="410"/>
    </location>
</feature>
<feature type="region of interest" description="Disordered" evidence="11">
    <location>
        <begin position="339"/>
        <end position="410"/>
    </location>
</feature>
<organism evidence="13 14">
    <name type="scientific">Merluccius polli</name>
    <name type="common">Benguela hake</name>
    <name type="synonym">Merluccius cadenati</name>
    <dbReference type="NCBI Taxonomy" id="89951"/>
    <lineage>
        <taxon>Eukaryota</taxon>
        <taxon>Metazoa</taxon>
        <taxon>Chordata</taxon>
        <taxon>Craniata</taxon>
        <taxon>Vertebrata</taxon>
        <taxon>Euteleostomi</taxon>
        <taxon>Actinopterygii</taxon>
        <taxon>Neopterygii</taxon>
        <taxon>Teleostei</taxon>
        <taxon>Neoteleostei</taxon>
        <taxon>Acanthomorphata</taxon>
        <taxon>Zeiogadaria</taxon>
        <taxon>Gadariae</taxon>
        <taxon>Gadiformes</taxon>
        <taxon>Gadoidei</taxon>
        <taxon>Merlucciidae</taxon>
        <taxon>Merluccius</taxon>
    </lineage>
</organism>
<feature type="region of interest" description="Disordered" evidence="11">
    <location>
        <begin position="445"/>
        <end position="474"/>
    </location>
</feature>